<keyword evidence="3" id="KW-1185">Reference proteome</keyword>
<dbReference type="PROSITE" id="PS50880">
    <property type="entry name" value="TOPRIM"/>
    <property type="match status" value="1"/>
</dbReference>
<name>A0A0C2RPN5_9BACL</name>
<dbReference type="Gene3D" id="3.40.1360.10">
    <property type="match status" value="1"/>
</dbReference>
<reference evidence="2 3" key="1">
    <citation type="submission" date="2015-01" db="EMBL/GenBank/DDBJ databases">
        <title>Jeotgalibacillus campisalis genome sequencing.</title>
        <authorList>
            <person name="Goh K.M."/>
            <person name="Chan K.-G."/>
            <person name="Yaakop A.S."/>
            <person name="Ee R."/>
            <person name="Gan H.M."/>
            <person name="Chan C.S."/>
        </authorList>
    </citation>
    <scope>NUCLEOTIDE SEQUENCE [LARGE SCALE GENOMIC DNA]</scope>
    <source>
        <strain evidence="2 3">SF-57</strain>
    </source>
</reference>
<gene>
    <name evidence="2" type="ORF">KR50_32340</name>
</gene>
<dbReference type="InterPro" id="IPR006171">
    <property type="entry name" value="TOPRIM_dom"/>
</dbReference>
<proteinExistence type="predicted"/>
<dbReference type="Proteomes" id="UP000031972">
    <property type="component" value="Unassembled WGS sequence"/>
</dbReference>
<accession>A0A0C2RPN5</accession>
<sequence length="120" mass="13842">MDDGYDKVIIVEGTSDKRKVLPIIREPVDIICTNGTISFSRMDELIDQLTNRDVYILVDADEAGEKLRKQFKREFPDAEHLYIDRAYREVATTPSNFLASLLLSANIDINTEYLEKRMNL</sequence>
<dbReference type="EMBL" id="JXRR01000021">
    <property type="protein sequence ID" value="KIL43714.1"/>
    <property type="molecule type" value="Genomic_DNA"/>
</dbReference>
<evidence type="ECO:0000259" key="1">
    <source>
        <dbReference type="PROSITE" id="PS50880"/>
    </source>
</evidence>
<evidence type="ECO:0000313" key="3">
    <source>
        <dbReference type="Proteomes" id="UP000031972"/>
    </source>
</evidence>
<comment type="caution">
    <text evidence="2">The sequence shown here is derived from an EMBL/GenBank/DDBJ whole genome shotgun (WGS) entry which is preliminary data.</text>
</comment>
<evidence type="ECO:0000313" key="2">
    <source>
        <dbReference type="EMBL" id="KIL43714.1"/>
    </source>
</evidence>
<dbReference type="PANTHER" id="PTHR39156:SF2">
    <property type="entry name" value="DNA PRIMASE (BACTERIAL TYPE) AND SMALL PRIMASE-LIKE PROTEINS"/>
    <property type="match status" value="1"/>
</dbReference>
<dbReference type="RefSeq" id="WP_041060785.1">
    <property type="nucleotide sequence ID" value="NZ_JXRR01000021.1"/>
</dbReference>
<dbReference type="GO" id="GO:0043822">
    <property type="term" value="F:ribonuclease M5 activity"/>
    <property type="evidence" value="ECO:0007669"/>
    <property type="project" value="TreeGrafter"/>
</dbReference>
<dbReference type="AlphaFoldDB" id="A0A0C2RPN5"/>
<dbReference type="SMART" id="SM00493">
    <property type="entry name" value="TOPRIM"/>
    <property type="match status" value="1"/>
</dbReference>
<feature type="domain" description="Toprim" evidence="1">
    <location>
        <begin position="6"/>
        <end position="94"/>
    </location>
</feature>
<dbReference type="SUPFAM" id="SSF110455">
    <property type="entry name" value="Toprim domain"/>
    <property type="match status" value="1"/>
</dbReference>
<dbReference type="PANTHER" id="PTHR39156">
    <property type="entry name" value="RIBONUCLEASE M5"/>
    <property type="match status" value="1"/>
</dbReference>
<dbReference type="OrthoDB" id="2417742at2"/>
<dbReference type="Pfam" id="PF01751">
    <property type="entry name" value="Toprim"/>
    <property type="match status" value="1"/>
</dbReference>
<protein>
    <submittedName>
        <fullName evidence="2">Toprim domain protein</fullName>
    </submittedName>
</protein>
<dbReference type="GO" id="GO:0006364">
    <property type="term" value="P:rRNA processing"/>
    <property type="evidence" value="ECO:0007669"/>
    <property type="project" value="TreeGrafter"/>
</dbReference>
<organism evidence="2 3">
    <name type="scientific">Jeotgalibacillus campisalis</name>
    <dbReference type="NCBI Taxonomy" id="220754"/>
    <lineage>
        <taxon>Bacteria</taxon>
        <taxon>Bacillati</taxon>
        <taxon>Bacillota</taxon>
        <taxon>Bacilli</taxon>
        <taxon>Bacillales</taxon>
        <taxon>Caryophanaceae</taxon>
        <taxon>Jeotgalibacillus</taxon>
    </lineage>
</organism>
<dbReference type="PATRIC" id="fig|220754.4.peg.3248"/>